<keyword evidence="10" id="KW-1185">Reference proteome</keyword>
<sequence length="733" mass="82155">MAIIYAKVTKEYYKFEQDLSDYEVALSESLADRWDVSGSDSITIDLLNGSSITWRVAEVVQPTNIKGRSDEDWIFFHLSSLQEVLGLTETINPVLVELEPGANVAIIGSDLKSQLPGEVRVDALQGLEEKADHYLFLRVFGYILSIIAFIASMILVYGMMQTTYRERLKELAVIRAVGGSPEQLMKMVIYEWAFIGAIGSLLGLVLAWSCSDRGIAWISVLFDLQLIVEDETGGSLGMVIISILSWFAVLLASLGIVWKVRHTEPVQSFRESLDSVAARNGKSVWWIIFAVTGLLCWLASLFFQDETNVIYGNIRVMLCMFGGLLFIIALLSRTVWLGVSLLRLITLLPGWMVTRLLRLSTQRLMVERSQLFSVILMALVLTVYIPVATLFQGMGRETPEYLEDQFKADFIISAHQEFSLHPEMPWYLKHEMEEIEWVERVLPLPNSIPAKFDDHDPRAHLTSFINYGVTDLAAFAEWDLVSLPDGLLEDAVVLQPVGANELGVEIGDSLQLVVDDQSTSVTVVDITDKIDQFHFQSGFFLIDKNHPDIQPGGLTDILVDIQDGYAEQMMQKLNLLQREYPEMRWEYRAEAMSAFDTQYEQALSMIQGITIIVTVVGIGGVLNALNAGIHSRRREYAVLRSIYLTPFQMMKLVAWQGILLSVLSLLIGTITAAILLLSIRISSSGFSFIFETIPFGKIGVLYFILFVLSMLSTIPMAGKIARMKVMDVFKASG</sequence>
<keyword evidence="5 7" id="KW-1133">Transmembrane helix</keyword>
<feature type="transmembrane region" description="Helical" evidence="7">
    <location>
        <begin position="369"/>
        <end position="391"/>
    </location>
</feature>
<evidence type="ECO:0000256" key="6">
    <source>
        <dbReference type="ARBA" id="ARBA00023136"/>
    </source>
</evidence>
<dbReference type="InterPro" id="IPR003838">
    <property type="entry name" value="ABC3_permease_C"/>
</dbReference>
<evidence type="ECO:0000256" key="3">
    <source>
        <dbReference type="ARBA" id="ARBA00022475"/>
    </source>
</evidence>
<evidence type="ECO:0000259" key="8">
    <source>
        <dbReference type="Pfam" id="PF02687"/>
    </source>
</evidence>
<feature type="transmembrane region" description="Helical" evidence="7">
    <location>
        <begin position="310"/>
        <end position="329"/>
    </location>
</feature>
<dbReference type="Proteomes" id="UP000679950">
    <property type="component" value="Unassembled WGS sequence"/>
</dbReference>
<evidence type="ECO:0000256" key="2">
    <source>
        <dbReference type="ARBA" id="ARBA00005236"/>
    </source>
</evidence>
<evidence type="ECO:0000256" key="4">
    <source>
        <dbReference type="ARBA" id="ARBA00022692"/>
    </source>
</evidence>
<evidence type="ECO:0000256" key="7">
    <source>
        <dbReference type="SAM" id="Phobius"/>
    </source>
</evidence>
<keyword evidence="3" id="KW-1003">Cell membrane</keyword>
<evidence type="ECO:0000313" key="9">
    <source>
        <dbReference type="EMBL" id="GIN56143.1"/>
    </source>
</evidence>
<feature type="transmembrane region" description="Helical" evidence="7">
    <location>
        <begin position="658"/>
        <end position="679"/>
    </location>
</feature>
<gene>
    <name evidence="9" type="ORF">J8TS2_04620</name>
</gene>
<comment type="similarity">
    <text evidence="2">Belongs to the ABC-4 integral membrane protein family. LolC/E subfamily.</text>
</comment>
<keyword evidence="4 7" id="KW-0812">Transmembrane</keyword>
<feature type="transmembrane region" description="Helical" evidence="7">
    <location>
        <begin position="602"/>
        <end position="625"/>
    </location>
</feature>
<evidence type="ECO:0000313" key="10">
    <source>
        <dbReference type="Proteomes" id="UP000679950"/>
    </source>
</evidence>
<feature type="transmembrane region" description="Helical" evidence="7">
    <location>
        <begin position="699"/>
        <end position="717"/>
    </location>
</feature>
<comment type="subcellular location">
    <subcellularLocation>
        <location evidence="1">Cell membrane</location>
        <topology evidence="1">Multi-pass membrane protein</topology>
    </subcellularLocation>
</comment>
<dbReference type="PANTHER" id="PTHR30489:SF0">
    <property type="entry name" value="LIPOPROTEIN-RELEASING SYSTEM TRANSMEMBRANE PROTEIN LOLE"/>
    <property type="match status" value="1"/>
</dbReference>
<dbReference type="RefSeq" id="WP_212965290.1">
    <property type="nucleotide sequence ID" value="NZ_BORB01000002.1"/>
</dbReference>
<reference evidence="9 10" key="1">
    <citation type="submission" date="2021-03" db="EMBL/GenBank/DDBJ databases">
        <title>Antimicrobial resistance genes in bacteria isolated from Japanese honey, and their potential for conferring macrolide and lincosamide resistance in the American foulbrood pathogen Paenibacillus larvae.</title>
        <authorList>
            <person name="Okamoto M."/>
            <person name="Kumagai M."/>
            <person name="Kanamori H."/>
            <person name="Takamatsu D."/>
        </authorList>
    </citation>
    <scope>NUCLEOTIDE SEQUENCE [LARGE SCALE GENOMIC DNA]</scope>
    <source>
        <strain evidence="9 10">J8TS2</strain>
    </source>
</reference>
<evidence type="ECO:0000256" key="1">
    <source>
        <dbReference type="ARBA" id="ARBA00004651"/>
    </source>
</evidence>
<feature type="domain" description="ABC3 transporter permease C-terminal" evidence="8">
    <location>
        <begin position="143"/>
        <end position="265"/>
    </location>
</feature>
<dbReference type="PANTHER" id="PTHR30489">
    <property type="entry name" value="LIPOPROTEIN-RELEASING SYSTEM TRANSMEMBRANE PROTEIN LOLE"/>
    <property type="match status" value="1"/>
</dbReference>
<feature type="transmembrane region" description="Helical" evidence="7">
    <location>
        <begin position="139"/>
        <end position="160"/>
    </location>
</feature>
<organism evidence="9 10">
    <name type="scientific">Lederbergia ruris</name>
    <dbReference type="NCBI Taxonomy" id="217495"/>
    <lineage>
        <taxon>Bacteria</taxon>
        <taxon>Bacillati</taxon>
        <taxon>Bacillota</taxon>
        <taxon>Bacilli</taxon>
        <taxon>Bacillales</taxon>
        <taxon>Bacillaceae</taxon>
        <taxon>Lederbergia</taxon>
    </lineage>
</organism>
<protein>
    <submittedName>
        <fullName evidence="9">Permease</fullName>
    </submittedName>
</protein>
<feature type="transmembrane region" description="Helical" evidence="7">
    <location>
        <begin position="189"/>
        <end position="208"/>
    </location>
</feature>
<evidence type="ECO:0000256" key="5">
    <source>
        <dbReference type="ARBA" id="ARBA00022989"/>
    </source>
</evidence>
<feature type="transmembrane region" description="Helical" evidence="7">
    <location>
        <begin position="283"/>
        <end position="303"/>
    </location>
</feature>
<accession>A0ABQ4KFP8</accession>
<proteinExistence type="inferred from homology"/>
<comment type="caution">
    <text evidence="9">The sequence shown here is derived from an EMBL/GenBank/DDBJ whole genome shotgun (WGS) entry which is preliminary data.</text>
</comment>
<dbReference type="EMBL" id="BORB01000002">
    <property type="protein sequence ID" value="GIN56143.1"/>
    <property type="molecule type" value="Genomic_DNA"/>
</dbReference>
<name>A0ABQ4KFP8_9BACI</name>
<keyword evidence="6 7" id="KW-0472">Membrane</keyword>
<feature type="transmembrane region" description="Helical" evidence="7">
    <location>
        <begin position="236"/>
        <end position="258"/>
    </location>
</feature>
<dbReference type="InterPro" id="IPR051447">
    <property type="entry name" value="Lipoprotein-release_system"/>
</dbReference>
<feature type="domain" description="ABC3 transporter permease C-terminal" evidence="8">
    <location>
        <begin position="609"/>
        <end position="723"/>
    </location>
</feature>
<dbReference type="Pfam" id="PF02687">
    <property type="entry name" value="FtsX"/>
    <property type="match status" value="2"/>
</dbReference>
<feature type="transmembrane region" description="Helical" evidence="7">
    <location>
        <begin position="335"/>
        <end position="357"/>
    </location>
</feature>